<evidence type="ECO:0000313" key="2">
    <source>
        <dbReference type="EMBL" id="RYO81920.1"/>
    </source>
</evidence>
<dbReference type="STRING" id="155417.A0A4Q4SX50"/>
<keyword evidence="3" id="KW-1185">Reference proteome</keyword>
<dbReference type="EMBL" id="QJNU01000967">
    <property type="protein sequence ID" value="RYO81920.1"/>
    <property type="molecule type" value="Genomic_DNA"/>
</dbReference>
<dbReference type="Proteomes" id="UP000293360">
    <property type="component" value="Unassembled WGS sequence"/>
</dbReference>
<proteinExistence type="predicted"/>
<comment type="caution">
    <text evidence="2">The sequence shown here is derived from an EMBL/GenBank/DDBJ whole genome shotgun (WGS) entry which is preliminary data.</text>
</comment>
<gene>
    <name evidence="2" type="ORF">DL764_009690</name>
</gene>
<evidence type="ECO:0000259" key="1">
    <source>
        <dbReference type="Pfam" id="PF14737"/>
    </source>
</evidence>
<dbReference type="InterPro" id="IPR027974">
    <property type="entry name" value="DUF4470"/>
</dbReference>
<dbReference type="OrthoDB" id="5282002at2759"/>
<dbReference type="AlphaFoldDB" id="A0A4Q4SX50"/>
<reference evidence="2 3" key="1">
    <citation type="submission" date="2018-06" db="EMBL/GenBank/DDBJ databases">
        <title>Complete Genomes of Monosporascus.</title>
        <authorList>
            <person name="Robinson A.J."/>
            <person name="Natvig D.O."/>
        </authorList>
    </citation>
    <scope>NUCLEOTIDE SEQUENCE [LARGE SCALE GENOMIC DNA]</scope>
    <source>
        <strain evidence="2 3">CBS 110550</strain>
    </source>
</reference>
<sequence length="521" mass="60091">MKNTWRPQWEVQDRQPTFLGRGDVFRPFNATGKYLWGNVPAYDVLKLQANEGSTYSKDLDLLFAASGDLRNVVATVASIPREYSRKVNIMLNDRDSDVVARNTVMLLVMLTQEDPMLAAETVLHIWYSAFVTQSVIDVINGKPRQFVQAVCTKIEGREPDVVLAETWTFGERSLRLVLTKDQWISLLSHFDLPTGLTYEMAKQNRVGITLAPERVDFRERGYFAQKPSSRIVNVRFREEGILLPFGRRRDAFIHPNPTIFRTIDSWPLKDHADPLDGWPIYEPQNISGFVGANDVHGKLYIYLKKLLVKFHETLSAKKITFKLFNSNIEELMGHIWEYRFDRVEVSNISDLAYIGPTNTVSLFGSRLKEPHVNPHATLITLFMNSVREMVAREAKRPETMIALIQALWEYMPQTFPLKGRYDATMIIRQSGDMLVTDVDKYFDRYVEMNRLNEPGILTLSYAPQGNFSLQMKDPHTIVEKWPTRLKKQPEAEGAREEFKTLLASSFSGCERYVEWKLNPDH</sequence>
<organism evidence="2 3">
    <name type="scientific">Monosporascus ibericus</name>
    <dbReference type="NCBI Taxonomy" id="155417"/>
    <lineage>
        <taxon>Eukaryota</taxon>
        <taxon>Fungi</taxon>
        <taxon>Dikarya</taxon>
        <taxon>Ascomycota</taxon>
        <taxon>Pezizomycotina</taxon>
        <taxon>Sordariomycetes</taxon>
        <taxon>Xylariomycetidae</taxon>
        <taxon>Xylariales</taxon>
        <taxon>Xylariales incertae sedis</taxon>
        <taxon>Monosporascus</taxon>
    </lineage>
</organism>
<dbReference type="Pfam" id="PF14737">
    <property type="entry name" value="DUF4470"/>
    <property type="match status" value="1"/>
</dbReference>
<accession>A0A4Q4SX50</accession>
<protein>
    <recommendedName>
        <fullName evidence="1">DUF4470 domain-containing protein</fullName>
    </recommendedName>
</protein>
<evidence type="ECO:0000313" key="3">
    <source>
        <dbReference type="Proteomes" id="UP000293360"/>
    </source>
</evidence>
<feature type="domain" description="DUF4470" evidence="1">
    <location>
        <begin position="35"/>
        <end position="131"/>
    </location>
</feature>
<name>A0A4Q4SX50_9PEZI</name>